<accession>G3BCJ8</accession>
<protein>
    <submittedName>
        <fullName evidence="1">Uncharacterized protein</fullName>
    </submittedName>
</protein>
<gene>
    <name evidence="1" type="ORF">CANTEDRAFT_116244</name>
</gene>
<dbReference type="Proteomes" id="UP000000707">
    <property type="component" value="Unassembled WGS sequence"/>
</dbReference>
<name>G3BCJ8_CANTC</name>
<evidence type="ECO:0000313" key="1">
    <source>
        <dbReference type="EMBL" id="EGV60182.1"/>
    </source>
</evidence>
<proteinExistence type="predicted"/>
<dbReference type="EMBL" id="GL996528">
    <property type="protein sequence ID" value="EGV60182.1"/>
    <property type="molecule type" value="Genomic_DNA"/>
</dbReference>
<reference evidence="1 2" key="1">
    <citation type="journal article" date="2011" name="Proc. Natl. Acad. Sci. U.S.A.">
        <title>Comparative genomics of xylose-fermenting fungi for enhanced biofuel production.</title>
        <authorList>
            <person name="Wohlbach D.J."/>
            <person name="Kuo A."/>
            <person name="Sato T.K."/>
            <person name="Potts K.M."/>
            <person name="Salamov A.A."/>
            <person name="LaButti K.M."/>
            <person name="Sun H."/>
            <person name="Clum A."/>
            <person name="Pangilinan J.L."/>
            <person name="Lindquist E.A."/>
            <person name="Lucas S."/>
            <person name="Lapidus A."/>
            <person name="Jin M."/>
            <person name="Gunawan C."/>
            <person name="Balan V."/>
            <person name="Dale B.E."/>
            <person name="Jeffries T.W."/>
            <person name="Zinkel R."/>
            <person name="Barry K.W."/>
            <person name="Grigoriev I.V."/>
            <person name="Gasch A.P."/>
        </authorList>
    </citation>
    <scope>NUCLEOTIDE SEQUENCE [LARGE SCALE GENOMIC DNA]</scope>
    <source>
        <strain evidence="2">ATCC 10573 / BCRC 21748 / CBS 615 / JCM 9827 / NBRC 10315 / NRRL Y-1498 / VKM Y-70</strain>
    </source>
</reference>
<keyword evidence="2" id="KW-1185">Reference proteome</keyword>
<sequence length="75" mass="8468">MTAKHTKFLSQSRCTTRVIIFPSPHSLLLNWDWISVFLTQFKSKGVNLHGSRAVAGYILSLREIGTPECPMIAHQ</sequence>
<dbReference type="HOGENOM" id="CLU_2670835_0_0_1"/>
<dbReference type="AlphaFoldDB" id="G3BCJ8"/>
<organism evidence="2">
    <name type="scientific">Candida tenuis (strain ATCC 10573 / BCRC 21748 / CBS 615 / JCM 9827 / NBRC 10315 / NRRL Y-1498 / VKM Y-70)</name>
    <name type="common">Yeast</name>
    <name type="synonym">Yamadazyma tenuis</name>
    <dbReference type="NCBI Taxonomy" id="590646"/>
    <lineage>
        <taxon>Eukaryota</taxon>
        <taxon>Fungi</taxon>
        <taxon>Dikarya</taxon>
        <taxon>Ascomycota</taxon>
        <taxon>Saccharomycotina</taxon>
        <taxon>Pichiomycetes</taxon>
        <taxon>Debaryomycetaceae</taxon>
        <taxon>Yamadazyma</taxon>
    </lineage>
</organism>
<evidence type="ECO:0000313" key="2">
    <source>
        <dbReference type="Proteomes" id="UP000000707"/>
    </source>
</evidence>